<evidence type="ECO:0000256" key="2">
    <source>
        <dbReference type="SAM" id="MobiDB-lite"/>
    </source>
</evidence>
<reference evidence="4" key="1">
    <citation type="journal article" date="2021" name="Sci. Adv.">
        <title>The American lobster genome reveals insights on longevity, neural, and immune adaptations.</title>
        <authorList>
            <person name="Polinski J.M."/>
            <person name="Zimin A.V."/>
            <person name="Clark K.F."/>
            <person name="Kohn A.B."/>
            <person name="Sadowski N."/>
            <person name="Timp W."/>
            <person name="Ptitsyn A."/>
            <person name="Khanna P."/>
            <person name="Romanova D.Y."/>
            <person name="Williams P."/>
            <person name="Greenwood S.J."/>
            <person name="Moroz L.L."/>
            <person name="Walt D.R."/>
            <person name="Bodnar A.G."/>
        </authorList>
    </citation>
    <scope>NUCLEOTIDE SEQUENCE</scope>
    <source>
        <strain evidence="4">GMGI-L3</strain>
    </source>
</reference>
<dbReference type="Proteomes" id="UP000747542">
    <property type="component" value="Unassembled WGS sequence"/>
</dbReference>
<feature type="region of interest" description="Disordered" evidence="2">
    <location>
        <begin position="1175"/>
        <end position="1235"/>
    </location>
</feature>
<name>A0A8J5N583_HOMAM</name>
<dbReference type="InterPro" id="IPR039782">
    <property type="entry name" value="VPS13B"/>
</dbReference>
<feature type="region of interest" description="Disordered" evidence="2">
    <location>
        <begin position="1982"/>
        <end position="2002"/>
    </location>
</feature>
<feature type="compositionally biased region" description="Polar residues" evidence="2">
    <location>
        <begin position="1177"/>
        <end position="1186"/>
    </location>
</feature>
<feature type="compositionally biased region" description="Basic and acidic residues" evidence="2">
    <location>
        <begin position="1781"/>
        <end position="1790"/>
    </location>
</feature>
<dbReference type="EMBL" id="JAHLQT010010178">
    <property type="protein sequence ID" value="KAG7173033.1"/>
    <property type="molecule type" value="Genomic_DNA"/>
</dbReference>
<accession>A0A8J5N583</accession>
<feature type="compositionally biased region" description="Basic and acidic residues" evidence="2">
    <location>
        <begin position="1982"/>
        <end position="1998"/>
    </location>
</feature>
<feature type="compositionally biased region" description="Basic and acidic residues" evidence="2">
    <location>
        <begin position="1813"/>
        <end position="1825"/>
    </location>
</feature>
<feature type="region of interest" description="Disordered" evidence="2">
    <location>
        <begin position="1781"/>
        <end position="1842"/>
    </location>
</feature>
<evidence type="ECO:0000313" key="4">
    <source>
        <dbReference type="EMBL" id="KAG7173033.1"/>
    </source>
</evidence>
<feature type="compositionally biased region" description="Basic and acidic residues" evidence="2">
    <location>
        <begin position="939"/>
        <end position="949"/>
    </location>
</feature>
<feature type="compositionally biased region" description="Acidic residues" evidence="2">
    <location>
        <begin position="1826"/>
        <end position="1835"/>
    </location>
</feature>
<feature type="non-terminal residue" evidence="4">
    <location>
        <position position="3974"/>
    </location>
</feature>
<organism evidence="4 5">
    <name type="scientific">Homarus americanus</name>
    <name type="common">American lobster</name>
    <dbReference type="NCBI Taxonomy" id="6706"/>
    <lineage>
        <taxon>Eukaryota</taxon>
        <taxon>Metazoa</taxon>
        <taxon>Ecdysozoa</taxon>
        <taxon>Arthropoda</taxon>
        <taxon>Crustacea</taxon>
        <taxon>Multicrustacea</taxon>
        <taxon>Malacostraca</taxon>
        <taxon>Eumalacostraca</taxon>
        <taxon>Eucarida</taxon>
        <taxon>Decapoda</taxon>
        <taxon>Pleocyemata</taxon>
        <taxon>Astacidea</taxon>
        <taxon>Nephropoidea</taxon>
        <taxon>Nephropidae</taxon>
        <taxon>Homarus</taxon>
    </lineage>
</organism>
<feature type="compositionally biased region" description="Low complexity" evidence="2">
    <location>
        <begin position="100"/>
        <end position="114"/>
    </location>
</feature>
<keyword evidence="1" id="KW-0813">Transport</keyword>
<feature type="domain" description="Chorein N-terminal" evidence="3">
    <location>
        <begin position="5"/>
        <end position="219"/>
    </location>
</feature>
<gene>
    <name evidence="4" type="primary">VPS13B-L</name>
    <name evidence="4" type="ORF">Hamer_G008553</name>
</gene>
<evidence type="ECO:0000313" key="5">
    <source>
        <dbReference type="Proteomes" id="UP000747542"/>
    </source>
</evidence>
<dbReference type="PANTHER" id="PTHR12517:SF0">
    <property type="entry name" value="INTERMEMBRANE LIPID TRANSFER PROTEIN VPS13B"/>
    <property type="match status" value="1"/>
</dbReference>
<dbReference type="PANTHER" id="PTHR12517">
    <property type="entry name" value="VACUOLAR PROTEIN SORTING-ASSOCIATED PROTEIN 13B"/>
    <property type="match status" value="1"/>
</dbReference>
<sequence>MLRIESYITPIILSYVDKYIKNLKPEDSQVSLWGGDAVFNNLDLRLDVLEQELRLPFSFVNGHIHELRIHVPWTKLTSEPIVITINTIECILKLKGGEGASSESSSQSGSGPKSADVRRKQRRQDLEVPTSYVQGLINRIINNVCIVCNNVILKYVEDDIVLSINVKTLEFRSVDGNWTPAFIDLTAEDLILRNLATLTDLTVCLDKRNASGKIENYQEPLMYRCSLSCRVVRQFETVNSIQPLCTRYDVFCPQLHFSLSDMQLPMFLRLLQLALALYYGELGSPTDMEQPVGMPAGKDGDGGLTEDFSIEEGSWSSWAWSLGSALLPVYWEDEENAVSAHRYRLNKTLHMGLYVETATWTFKLTESVQDSGYFGPTKMRFTPFMRVEHQGSFMTVVVRGLEAVNVQLGISSLTVDPVGNCICGIADIQEGNVSDSQDQPVAAKGVISFLNIGQEGQDYLSQSLFDPQVLMEAQEFWDYSYSWDKHIKDTTEANMLARTGAVAMDYFYYMELPTDVSSEKLSEISTDLEFSNMSERAMCRIAFGASEVNLSSGFYHRLEAVIHALNQHDYPPYSTPSNHEPPTNLVGPTEDEVASLEANTPIRSYIVTVMEPTVVVHAAQHMHINMKTVFSAKRRKKNQKASAELCMARVLPVPSVRVKLSRLDVEWTKPMYPKRLVSSACMLRPPSPTMLHNCHSHLTFTAHNLCLGLQYLNNMVPLIQGFSPSLYCKSLLLPLYWASPHQPRDEYFFQADSVNAETSAPQLLLLYWLVTSWFDPCPQPELLHQDSLIDDALSARRLPVLAVKVHHVEAKSCDTPSLRGSMATVGGITVSLRKPQGDLLCLLLSGPEDKTGLEVLIPETLSVSDKLIKAALQFPKDDCDESVPSILTIGMKKVAVLFDPQLIQWLKYSPRRINSETLTEMVFLKKISEVRGIVNPQRKPSESESEATKVESSTATLSEAKTGSRSKLYSTQEPPVENSKTWKENFVAWYPILSRLLIHVDLDTATIFLSSSQLNIASESGLVNAVHRTYLTRSERATLGDTLVLCLPHLVLHNAAQKQSLLHNVHDVPVILPGEIWATERDKLPWSLNLGSFSIYSLQGTGQHVKLPVLKPVNTTATLAITTKYQGPSLNQLGLVIHTDMSPLDFCGSRCQVVGHVTIVENILGLLSHFIKMPSESPRSMSSTPAPQQPILEASSQPTTQPPPHQHTPPPPQSNPHQTMPPKPLHHSGSDPNTLLVTEGEDVEEERVQVVSEAEAQCCSGPIVTAWVQWTVARVSASLYAKDGNELRKLRAEMEDLTTALDLHQVYSKVKLKVTAISILHFTKRNNAWVAGEHEGVVMTCGDQVTHELKVINPRSGTVDPHYHCEKVNSSPAEQPKAHGFISLTFTTALCKNIHSCWNNLIKKHLNEERSMLMDNAADHYLSEVDIRVQPFDCVCYPASLQIFATVYEPWLQLQVPKQLLNTGRIVSKEPIGMGINNHTLPLVYLHTENIRLLFPARDTTSEDTSVHNMFLVQLDSIVITPQVDNPLSRIMIRPDIFHMAERARILGVPGSEVEDRQYQIDLLGFSASTGSWYDLVGVKGGRPRSSSGERLRAMGENPALEWNNYDPTQDNKNTDIVLHPFLARFDSRVIAAPAIVYCGSVDEDGVPRNTLVAGHSLEINATSDIDLHVSLPQITLLKDIVEDTTRLITQMLSSGRQGRTAHTPLDIPDSGVDCDISSVELSKGMTSQRTTGSNNAWSFVPLELLVTGGKITASIFDRGILEDGQKFSVKGWQRSKLEQRAKKRERELVAEAASTESEPSPKRLSHHRQRPSARDADSNSHSEKEVEDGYEGSEEGSVCEGGGVNLRQPRISPLLFVVVSQPHAFLSCQPLKQKLDISCFNFILRSVLKGFSVKATEAKQLPCPEDYTTSWLETKPGDPHPKTGIPPALLVISASDFLHRPARINVEVGRPVRLYLSESRWQQVIHVMSCLSKVLPSMTHVSERDGTKDDVDKESNTKEVSSPELLRQTLANLDGISFVTNQVVINCEVLKAHKAKSEVHSSVSGIKFCVSTSRKRSNQLQDARLDIISEITATADIFDLQLKTIYHSQKLQSFLKPWTVSGELKLLWLQWSLQPYLEIKVDTETLTVDVGPEHLFCFMDMYNHISSFLYESTEQGPPPSSSRPKEKEEHHHDILYQDDLRAGIFQYISLALEDPKPYQVVFDKMAGTMVWCYPEPRTLTRVDIYPVPFIAASEYSTVTDSQDKDQVMCALQYFDSLRETFITYRQFQLSESKFCQLDLPSFYEKQHIAVSSMWRVCIDFCEDESSSGDGRIVVSPGALAACMRVDSMFSVDLLPRTQAVVTIGQAQVTLLNHLSLTGKKLPKELKFFTLDKLAPEEQPFLTFTLENAFLRNYVWSSAMHMQTGGSGRLDVLSYSFLTSSCLLEPTFLEASLVRQEADGPDKPSCVDCIMTVKPMFVHVNQSIIHTLNVAYECWQQVCNTVTDSSSGPNLALIKKSPVIFMTNYLICNDTLETIRFGQVGTDENVLLASRSIHLYCWRSHKLPPQLQACVEGGKWKWCDPFTLEAEGSQVHTIHHENRHFHFLVIIETLSPTQKLITFSGLLSIANCLSEDLEFRVIEANKEKESPKHLATHMLRSKYVAPSYVGDAHGVRVRLMGNPSVWSGEIPLSHDRSKESLLVKIPLKVKGESIISWCRVLRQRVGAVWRLLVIFSPQYMVRSHLPRPLILHINTPSSHSCQQVVVKGRGHTHTLQCDGSVAHQLTFQLNPEYEVSSPPIPLSRGLADQMRLSQSQEAVEICRYLQQLFDGPEDHWPYVDTSDFMGDILFADQPKIDLQVGFSGLYPYCSTLVVDIRPWALMVNHTGIEILLQEADSSSSWFVPPGAVFAPPKLDGLFTIGLMENHQHFHTSSLQLSKEDRWYSLKFEGRIPRQGSTNLRIPTQDKVCFITVLSRYEENIQILHLLPTYSITNNTQEELTVRSMYVYAGDTKIQLPVSLPALELSSRSGTTNINMKEVPLLLWHILKDPGTSSSDEEFCCIQIGQNGYQAHPVVVKDTPPDQRMTFTLPDRDSGPVLNRSFLVTSHKHLSQTKMVVQIDPSPQMIIHNNTNALLILGQSSTKEEGIMEEELDMFAAMPSVPPSKAVHYTFPYISHRFPEITTNSVAYPPETEEVLWSQGVDIQQHYDQFVSIPGYGDVKVRIERVAHTTHVFIDPVSRVEVSARDIRSRIAAEPSKGRVATSTNKGRAVKEKEGVVFEVEHTVGAEGSVSADDSPIKETISGKIDCDETVLPPPVAPPKTEVKSTTVVYCTFMCTRVVLVLKDDVSDQENISEILRVTLDNFIVSLRPKIDLSEKLRALDYRVKERVEVILFVGDAQIDNQLFVSGKYDFPVILIRQDHESAPKFSPLDPIERAIQISHNNALFTLSVVLERSTTNLCIHSVHIKQKPITLYAEDAVFYSLMEILLSFLPVSKHKATNFGGEIERNEEEESMPVIMRMPNAVLLKSRAMTHPIQMSHCTIEPISVLLSVHASVKLYVALDQSPLNFGGFQRSEIMTTSYTLGHNLTMHYLSGALIRAGWVVGSLDLLGNPGGFARTVGSGVRDFVQLPYEGILLGPWAFIAGVTHGSLSLVKHLTAGTVVSLTNLASSVARNMERLSLDEDHIERSEAGRRFHASGLVHGLVQGLSAFGISLLGAVGGLAHQPMQAMMNEGASASSVVGGVGKGLVGIVTKPIGGAADLLVHTGQGLLQGAGWHREQVPRYQPLVEPHNKELNAPLKLVWKLVAALPQECRAVLAAVDATHLTTAGSYTPVTVLLTPQVLFILSVEEDAQQHALPLAEVTWRPHPADPTLIYIEKPVSGCPERVADYVRSTCSEGVEAGGLDSTPGSSEEGDHMTGHLTRIKLYVSPRLRPALLSAINIAARARRRNITRWKMDHCDVIDRNLRVKNSNTQDSTILDTEPSEIQYTMMPTQDIITIEY</sequence>
<comment type="caution">
    <text evidence="4">The sequence shown here is derived from an EMBL/GenBank/DDBJ whole genome shotgun (WGS) entry which is preliminary data.</text>
</comment>
<dbReference type="InterPro" id="IPR026854">
    <property type="entry name" value="VPS13_N"/>
</dbReference>
<proteinExistence type="predicted"/>
<feature type="region of interest" description="Disordered" evidence="2">
    <location>
        <begin position="935"/>
        <end position="974"/>
    </location>
</feature>
<keyword evidence="5" id="KW-1185">Reference proteome</keyword>
<evidence type="ECO:0000259" key="3">
    <source>
        <dbReference type="Pfam" id="PF12624"/>
    </source>
</evidence>
<feature type="region of interest" description="Disordered" evidence="2">
    <location>
        <begin position="98"/>
        <end position="123"/>
    </location>
</feature>
<feature type="compositionally biased region" description="Pro residues" evidence="2">
    <location>
        <begin position="1200"/>
        <end position="1223"/>
    </location>
</feature>
<evidence type="ECO:0000256" key="1">
    <source>
        <dbReference type="ARBA" id="ARBA00022448"/>
    </source>
</evidence>
<protein>
    <submittedName>
        <fullName evidence="4">Vacuolar protein sorting-associated protein 13B-like</fullName>
    </submittedName>
</protein>
<dbReference type="Pfam" id="PF12624">
    <property type="entry name" value="VPS13_N"/>
    <property type="match status" value="1"/>
</dbReference>
<feature type="compositionally biased region" description="Polar residues" evidence="2">
    <location>
        <begin position="950"/>
        <end position="973"/>
    </location>
</feature>